<name>A0A978VG64_ZIZJJ</name>
<sequence>MLKLREQRTLYLNATSFKKLKSLWLLIFANVVFSTAIEYLPTELRLINLPAYQFPTLPFNAGPKQLVIVNMAHNHIHQLDKGFKNFERLKVLNFSRSKFLRKIPDLSTAPNLESLYVNHCASLVEIHESVGFLAKLVTLEAQHCKNLSTFPKEDILATLVGFPLLKSLDLSDNKFVSLPSLRKLSNLSALGLANCQLLGEIPELPERKMKIIASCCRSLVDTPSKIMAKLISNNAVNKIMIEGKPIKVPDSVSHIIDIDFDDFDGRGNQFGWSSRWKRRKHKLIEEVDKEIGHRESPEAGKWSRLWSADNVFHVFSANALDLSSCENLKLTPTCIYELYHLDQLDLGAAQYSEIPEFSEPEMNLNAIDCKSLVETPGRIMVKIIFHYNMGFLTDSEIEVILPGCNIPHWFSHNSVGESISFNVPSNKLKNMEAVIISAEFHQMELKHLTLQSELLQENNSPPGKEDAGEPKGLYLLVVQKVRRMLMVQNDFTFFQRAKRITLVSKRTSNEDNVDVQMVFNLFPAGKDDLEKEG</sequence>
<comment type="caution">
    <text evidence="2">The sequence shown here is derived from an EMBL/GenBank/DDBJ whole genome shotgun (WGS) entry which is preliminary data.</text>
</comment>
<dbReference type="PANTHER" id="PTHR11017:SF570">
    <property type="entry name" value="DISEASE RESISTANCE PROTEIN (TIR-NBS CLASS)-RELATED"/>
    <property type="match status" value="1"/>
</dbReference>
<organism evidence="2 3">
    <name type="scientific">Ziziphus jujuba var. spinosa</name>
    <dbReference type="NCBI Taxonomy" id="714518"/>
    <lineage>
        <taxon>Eukaryota</taxon>
        <taxon>Viridiplantae</taxon>
        <taxon>Streptophyta</taxon>
        <taxon>Embryophyta</taxon>
        <taxon>Tracheophyta</taxon>
        <taxon>Spermatophyta</taxon>
        <taxon>Magnoliopsida</taxon>
        <taxon>eudicotyledons</taxon>
        <taxon>Gunneridae</taxon>
        <taxon>Pentapetalae</taxon>
        <taxon>rosids</taxon>
        <taxon>fabids</taxon>
        <taxon>Rosales</taxon>
        <taxon>Rhamnaceae</taxon>
        <taxon>Paliureae</taxon>
        <taxon>Ziziphus</taxon>
    </lineage>
</organism>
<keyword evidence="1" id="KW-0812">Transmembrane</keyword>
<dbReference type="GO" id="GO:0006952">
    <property type="term" value="P:defense response"/>
    <property type="evidence" value="ECO:0007669"/>
    <property type="project" value="InterPro"/>
</dbReference>
<dbReference type="SUPFAM" id="SSF52058">
    <property type="entry name" value="L domain-like"/>
    <property type="match status" value="1"/>
</dbReference>
<gene>
    <name evidence="2" type="ORF">FEM48_Zijuj05G0175300</name>
</gene>
<dbReference type="AlphaFoldDB" id="A0A978VG64"/>
<keyword evidence="1" id="KW-1133">Transmembrane helix</keyword>
<dbReference type="PROSITE" id="PS51450">
    <property type="entry name" value="LRR"/>
    <property type="match status" value="1"/>
</dbReference>
<proteinExistence type="predicted"/>
<dbReference type="Proteomes" id="UP000813462">
    <property type="component" value="Unassembled WGS sequence"/>
</dbReference>
<keyword evidence="1" id="KW-0472">Membrane</keyword>
<dbReference type="InterPro" id="IPR001611">
    <property type="entry name" value="Leu-rich_rpt"/>
</dbReference>
<dbReference type="EMBL" id="JAEACU010000005">
    <property type="protein sequence ID" value="KAH7529353.1"/>
    <property type="molecule type" value="Genomic_DNA"/>
</dbReference>
<protein>
    <submittedName>
        <fullName evidence="2">Uncharacterized protein</fullName>
    </submittedName>
</protein>
<evidence type="ECO:0000256" key="1">
    <source>
        <dbReference type="SAM" id="Phobius"/>
    </source>
</evidence>
<reference evidence="2" key="1">
    <citation type="journal article" date="2021" name="Front. Plant Sci.">
        <title>Chromosome-Scale Genome Assembly for Chinese Sour Jujube and Insights Into Its Genome Evolution and Domestication Signature.</title>
        <authorList>
            <person name="Shen L.-Y."/>
            <person name="Luo H."/>
            <person name="Wang X.-L."/>
            <person name="Wang X.-M."/>
            <person name="Qiu X.-J."/>
            <person name="Liu H."/>
            <person name="Zhou S.-S."/>
            <person name="Jia K.-H."/>
            <person name="Nie S."/>
            <person name="Bao Y.-T."/>
            <person name="Zhang R.-G."/>
            <person name="Yun Q.-Z."/>
            <person name="Chai Y.-H."/>
            <person name="Lu J.-Y."/>
            <person name="Li Y."/>
            <person name="Zhao S.-W."/>
            <person name="Mao J.-F."/>
            <person name="Jia S.-G."/>
            <person name="Mao Y.-M."/>
        </authorList>
    </citation>
    <scope>NUCLEOTIDE SEQUENCE</scope>
    <source>
        <strain evidence="2">AT0</strain>
        <tissue evidence="2">Leaf</tissue>
    </source>
</reference>
<dbReference type="InterPro" id="IPR032675">
    <property type="entry name" value="LRR_dom_sf"/>
</dbReference>
<feature type="transmembrane region" description="Helical" evidence="1">
    <location>
        <begin position="21"/>
        <end position="40"/>
    </location>
</feature>
<evidence type="ECO:0000313" key="2">
    <source>
        <dbReference type="EMBL" id="KAH7529353.1"/>
    </source>
</evidence>
<dbReference type="InterPro" id="IPR044974">
    <property type="entry name" value="Disease_R_plants"/>
</dbReference>
<dbReference type="Gene3D" id="3.80.10.10">
    <property type="entry name" value="Ribonuclease Inhibitor"/>
    <property type="match status" value="2"/>
</dbReference>
<dbReference type="PANTHER" id="PTHR11017">
    <property type="entry name" value="LEUCINE-RICH REPEAT-CONTAINING PROTEIN"/>
    <property type="match status" value="1"/>
</dbReference>
<accession>A0A978VG64</accession>
<evidence type="ECO:0000313" key="3">
    <source>
        <dbReference type="Proteomes" id="UP000813462"/>
    </source>
</evidence>